<comment type="caution">
    <text evidence="1">The sequence shown here is derived from an EMBL/GenBank/DDBJ whole genome shotgun (WGS) entry which is preliminary data.</text>
</comment>
<evidence type="ECO:0000313" key="2">
    <source>
        <dbReference type="Proteomes" id="UP001333110"/>
    </source>
</evidence>
<keyword evidence="2" id="KW-1185">Reference proteome</keyword>
<sequence length="294" mass="33470">MCIHDPEEATLTMFNVNKCRTLPLGQNNAGHKYRLGEEWLESSPAARALGVLVDSRLSSSQQCALAAKRANRILGCIRHSMASRPKEGIIPLHLAMVQTHCEYCVQFWAPQFKQDARYSVASRTREVIIILYLAQVSPHFEYCVRFWGPHYKKDIEVLEHVQRRATKLVKDLEHKRDDERLRELGFLSLEKRRLRGDLLALYSYLKAGCSEEGKKEDLGNKRRVSLSPSPGKVIEQLILGNISRCGLEPMEQPMETGVLAEHEERESQPVCPRKWLCTLCWGSGEQSCILTIVG</sequence>
<dbReference type="Proteomes" id="UP001333110">
    <property type="component" value="Unassembled WGS sequence"/>
</dbReference>
<dbReference type="EMBL" id="JAUNZN010000039">
    <property type="protein sequence ID" value="KAK4806447.1"/>
    <property type="molecule type" value="Genomic_DNA"/>
</dbReference>
<dbReference type="AlphaFoldDB" id="A0AAN7RJF0"/>
<dbReference type="PANTHER" id="PTHR33332">
    <property type="entry name" value="REVERSE TRANSCRIPTASE DOMAIN-CONTAINING PROTEIN"/>
    <property type="match status" value="1"/>
</dbReference>
<accession>A0AAN7RJF0</accession>
<protein>
    <submittedName>
        <fullName evidence="1">Uncharacterized protein</fullName>
    </submittedName>
</protein>
<proteinExistence type="predicted"/>
<organism evidence="1 2">
    <name type="scientific">Mycteria americana</name>
    <name type="common">Wood stork</name>
    <dbReference type="NCBI Taxonomy" id="33587"/>
    <lineage>
        <taxon>Eukaryota</taxon>
        <taxon>Metazoa</taxon>
        <taxon>Chordata</taxon>
        <taxon>Craniata</taxon>
        <taxon>Vertebrata</taxon>
        <taxon>Euteleostomi</taxon>
        <taxon>Archelosauria</taxon>
        <taxon>Archosauria</taxon>
        <taxon>Dinosauria</taxon>
        <taxon>Saurischia</taxon>
        <taxon>Theropoda</taxon>
        <taxon>Coelurosauria</taxon>
        <taxon>Aves</taxon>
        <taxon>Neognathae</taxon>
        <taxon>Neoaves</taxon>
        <taxon>Aequornithes</taxon>
        <taxon>Ciconiiformes</taxon>
        <taxon>Ciconiidae</taxon>
        <taxon>Mycteria</taxon>
    </lineage>
</organism>
<evidence type="ECO:0000313" key="1">
    <source>
        <dbReference type="EMBL" id="KAK4806447.1"/>
    </source>
</evidence>
<gene>
    <name evidence="1" type="ORF">QYF61_013940</name>
</gene>
<reference evidence="1 2" key="1">
    <citation type="journal article" date="2023" name="J. Hered.">
        <title>Chromosome-level genome of the wood stork (Mycteria americana) provides insight into avian chromosome evolution.</title>
        <authorList>
            <person name="Flamio R. Jr."/>
            <person name="Ramstad K.M."/>
        </authorList>
    </citation>
    <scope>NUCLEOTIDE SEQUENCE [LARGE SCALE GENOMIC DNA]</scope>
    <source>
        <strain evidence="1">JAX WOST 10</strain>
    </source>
</reference>
<feature type="non-terminal residue" evidence="1">
    <location>
        <position position="294"/>
    </location>
</feature>
<name>A0AAN7RJF0_MYCAM</name>